<dbReference type="Proteomes" id="UP000224871">
    <property type="component" value="Unassembled WGS sequence"/>
</dbReference>
<name>A0A2G0NQN9_9GAMM</name>
<comment type="caution">
    <text evidence="1">The sequence shown here is derived from an EMBL/GenBank/DDBJ whole genome shotgun (WGS) entry which is preliminary data.</text>
</comment>
<sequence length="33" mass="3529">MRYLSPENTIIPKVITANTITTITTETTGYGAG</sequence>
<evidence type="ECO:0000313" key="2">
    <source>
        <dbReference type="Proteomes" id="UP000224871"/>
    </source>
</evidence>
<protein>
    <submittedName>
        <fullName evidence="1">Thr operon leader peptide</fullName>
    </submittedName>
</protein>
<proteinExistence type="predicted"/>
<gene>
    <name evidence="1" type="primary">thrL</name>
    <name evidence="1" type="ORF">Xinn_01307</name>
</gene>
<organism evidence="1 2">
    <name type="scientific">Xenorhabdus innexi</name>
    <dbReference type="NCBI Taxonomy" id="290109"/>
    <lineage>
        <taxon>Bacteria</taxon>
        <taxon>Pseudomonadati</taxon>
        <taxon>Pseudomonadota</taxon>
        <taxon>Gammaproteobacteria</taxon>
        <taxon>Enterobacterales</taxon>
        <taxon>Morganellaceae</taxon>
        <taxon>Xenorhabdus</taxon>
    </lineage>
</organism>
<keyword evidence="2" id="KW-1185">Reference proteome</keyword>
<evidence type="ECO:0000313" key="1">
    <source>
        <dbReference type="EMBL" id="PHM37036.1"/>
    </source>
</evidence>
<accession>A0A2G0NQN9</accession>
<reference evidence="1 2" key="1">
    <citation type="journal article" date="2017" name="Nat. Microbiol.">
        <title>Natural product diversity associated with the nematode symbionts Photorhabdus and Xenorhabdus.</title>
        <authorList>
            <person name="Tobias N.J."/>
            <person name="Wolff H."/>
            <person name="Djahanschiri B."/>
            <person name="Grundmann F."/>
            <person name="Kronenwerth M."/>
            <person name="Shi Y.M."/>
            <person name="Simonyi S."/>
            <person name="Grun P."/>
            <person name="Shapiro-Ilan D."/>
            <person name="Pidot S.J."/>
            <person name="Stinear T.P."/>
            <person name="Ebersberger I."/>
            <person name="Bode H.B."/>
        </authorList>
    </citation>
    <scope>NUCLEOTIDE SEQUENCE [LARGE SCALE GENOMIC DNA]</scope>
    <source>
        <strain evidence="1 2">DSM 16336</strain>
    </source>
</reference>
<dbReference type="EMBL" id="NIBU01000010">
    <property type="protein sequence ID" value="PHM37036.1"/>
    <property type="molecule type" value="Genomic_DNA"/>
</dbReference>